<reference evidence="1" key="1">
    <citation type="submission" date="2018-01" db="EMBL/GenBank/DDBJ databases">
        <authorList>
            <person name="Mao J.F."/>
        </authorList>
    </citation>
    <scope>NUCLEOTIDE SEQUENCE</scope>
    <source>
        <strain evidence="1">Huo1</strain>
        <tissue evidence="1">Leaf</tissue>
    </source>
</reference>
<gene>
    <name evidence="1" type="ORF">SASPL_118909</name>
</gene>
<dbReference type="SUPFAM" id="SSF52047">
    <property type="entry name" value="RNI-like"/>
    <property type="match status" value="1"/>
</dbReference>
<dbReference type="Proteomes" id="UP000298416">
    <property type="component" value="Unassembled WGS sequence"/>
</dbReference>
<protein>
    <submittedName>
        <fullName evidence="1">Uncharacterized protein</fullName>
    </submittedName>
</protein>
<dbReference type="EMBL" id="PNBA02000006">
    <property type="protein sequence ID" value="KAG6422341.1"/>
    <property type="molecule type" value="Genomic_DNA"/>
</dbReference>
<accession>A0A8X8Y376</accession>
<dbReference type="InterPro" id="IPR032675">
    <property type="entry name" value="LRR_dom_sf"/>
</dbReference>
<keyword evidence="2" id="KW-1185">Reference proteome</keyword>
<name>A0A8X8Y376_SALSN</name>
<sequence length="155" mass="17668">MLQGLAYFALDGGLHHFDFTSYFSDRIDDWLSYDVNRKVENIDLTLKANLPRDCYPFPYKQGKNIDMTLKINLPRDCYPFPYKQGNFPANLKLLKKLSFSYVNVSCEAVAFLLGNCRLLEQLSLCGCPLSSLEVIRTSLMFKCPPYRALDSGEGS</sequence>
<dbReference type="Gene3D" id="3.80.10.10">
    <property type="entry name" value="Ribonuclease Inhibitor"/>
    <property type="match status" value="1"/>
</dbReference>
<dbReference type="AlphaFoldDB" id="A0A8X8Y376"/>
<reference evidence="1" key="2">
    <citation type="submission" date="2020-08" db="EMBL/GenBank/DDBJ databases">
        <title>Plant Genome Project.</title>
        <authorList>
            <person name="Zhang R.-G."/>
        </authorList>
    </citation>
    <scope>NUCLEOTIDE SEQUENCE</scope>
    <source>
        <strain evidence="1">Huo1</strain>
        <tissue evidence="1">Leaf</tissue>
    </source>
</reference>
<comment type="caution">
    <text evidence="1">The sequence shown here is derived from an EMBL/GenBank/DDBJ whole genome shotgun (WGS) entry which is preliminary data.</text>
</comment>
<proteinExistence type="predicted"/>
<evidence type="ECO:0000313" key="1">
    <source>
        <dbReference type="EMBL" id="KAG6422341.1"/>
    </source>
</evidence>
<evidence type="ECO:0000313" key="2">
    <source>
        <dbReference type="Proteomes" id="UP000298416"/>
    </source>
</evidence>
<organism evidence="1">
    <name type="scientific">Salvia splendens</name>
    <name type="common">Scarlet sage</name>
    <dbReference type="NCBI Taxonomy" id="180675"/>
    <lineage>
        <taxon>Eukaryota</taxon>
        <taxon>Viridiplantae</taxon>
        <taxon>Streptophyta</taxon>
        <taxon>Embryophyta</taxon>
        <taxon>Tracheophyta</taxon>
        <taxon>Spermatophyta</taxon>
        <taxon>Magnoliopsida</taxon>
        <taxon>eudicotyledons</taxon>
        <taxon>Gunneridae</taxon>
        <taxon>Pentapetalae</taxon>
        <taxon>asterids</taxon>
        <taxon>lamiids</taxon>
        <taxon>Lamiales</taxon>
        <taxon>Lamiaceae</taxon>
        <taxon>Nepetoideae</taxon>
        <taxon>Mentheae</taxon>
        <taxon>Salviinae</taxon>
        <taxon>Salvia</taxon>
        <taxon>Salvia subgen. Calosphace</taxon>
        <taxon>core Calosphace</taxon>
    </lineage>
</organism>